<protein>
    <recommendedName>
        <fullName evidence="7">Chromosome partition protein Smc</fullName>
    </recommendedName>
</protein>
<evidence type="ECO:0000256" key="6">
    <source>
        <dbReference type="ARBA" id="ARBA00023125"/>
    </source>
</evidence>
<dbReference type="OrthoDB" id="9808768at2"/>
<feature type="binding site" evidence="7">
    <location>
        <begin position="32"/>
        <end position="39"/>
    </location>
    <ligand>
        <name>ATP</name>
        <dbReference type="ChEBI" id="CHEBI:30616"/>
    </ligand>
</feature>
<feature type="coiled-coil region" evidence="7">
    <location>
        <begin position="167"/>
        <end position="225"/>
    </location>
</feature>
<dbReference type="EMBL" id="AVPG01000002">
    <property type="protein sequence ID" value="KGX88477.1"/>
    <property type="molecule type" value="Genomic_DNA"/>
</dbReference>
<dbReference type="InterPro" id="IPR027417">
    <property type="entry name" value="P-loop_NTPase"/>
</dbReference>
<sequence length="1190" mass="137484">MFLKRLDTVGFKSFADRVTVDFVPGVTAVVGPNGSGKSNITDAVRWVLGEQSAKSLRGAKMEDVIFSGSETRNGLNFAEVTLVLNNEDETLPLDYQEVSITRRVYRSGESEFYINKQACRLKDIVELFMDSGLGREAFSIISQGKVEEILSSKAEDRRTIFEEAAGVLKYKQRKKKAEYKLAETQENLNRVEDIVYEIDNQLEPLKEQSAIAKDYLEKKEELEQYEVSLLASEIETLHEQWENLLAIIAQQKDSESKVSSSMKQEEATIEEERSRIHDLDESIEQLQESLLIVTQELENLEGKKELFSERQKHFTENRGKLLEDVATLEERMKQLEDTYQQEMEKQTEFEQKRDETKAKQQQVKQKLAQLSENQEEVIEELKSDYIEYLNEQAAKRNERKSIQQQLDQTGMKNTRLEDKFKGMLQERQALQEQKKAAHSDVEAITAKSEHLKQKLEELQVKLEQLQGQYEENQSKLYKGYQHIEKIRSKKEMLDEMKEDFAGFYQGVKEVLKARQNQQLTGIEGAVAELIDIPNEYMMALETTLGAQAQHIVVQSEQHAREAIKWLKKHNKGRATFLPLSTIQSRYVPNERLSAVRSHQGFVGVAAELIRYNKKYDHVIKHLLGHVLISKTLKDANDIAAATGRKYRIVTLDGDVVNPGGSMTGGAQKKSNQSLFTRDKELKELEDRLYHYEERARQFESEVQQRKEQVASTENQYKELRKQLDVCKEEEQQAKSKLRELELKMQNLNDHLHLYDQDKAQFASDEQSLKARSEALYEELLQIEQKLQSIQQQIDQATALQNTQKESKAQLQQDLHQLHVMLAEQQTKVENQVDKTISLQKQLQELKGAYSKQNQQLEQFNQMIESGETKQEIDNKIEEKRKQKASNNELIQLRRAERQERFQFVEDAERNVKETKRNHKSLVQDIQDKEVKANRLDVELENRLERLRTEYMLTFEKAKATYSPVEDIEATKTKVKLIKRGIEELGTVNIGAIDEYERISERYTFLTEQQNDLLDAKSTLYNVIAEMDEEMERRFEHTFSQIKEKFTVVFRELFGGGKADLRLTDPDNILETGIDIVAQPPGKKLQHLGLLSGGERALTAIALLFAILKVRPVPFCILDEVEAALDEANVNRFAQYLKAFSEHTQFIVITHRKGTMEEADVLYGVTMQESGVSKLVSVRLEETKDLVQGNK</sequence>
<dbReference type="InterPro" id="IPR010935">
    <property type="entry name" value="SMC_hinge"/>
</dbReference>
<keyword evidence="2 7" id="KW-0963">Cytoplasm</keyword>
<keyword evidence="3 7" id="KW-0547">Nucleotide-binding</keyword>
<comment type="domain">
    <text evidence="7">Contains large globular domains required for ATP hydrolysis at each terminus and a third globular domain forming a flexible hinge near the middle of the molecule. These domains are separated by coiled-coil structures.</text>
</comment>
<dbReference type="Gene3D" id="3.30.70.1620">
    <property type="match status" value="1"/>
</dbReference>
<dbReference type="SUPFAM" id="SSF75553">
    <property type="entry name" value="Smc hinge domain"/>
    <property type="match status" value="1"/>
</dbReference>
<dbReference type="InterPro" id="IPR036277">
    <property type="entry name" value="SMC_hinge_sf"/>
</dbReference>
<dbReference type="GO" id="GO:0005694">
    <property type="term" value="C:chromosome"/>
    <property type="evidence" value="ECO:0007669"/>
    <property type="project" value="InterPro"/>
</dbReference>
<comment type="caution">
    <text evidence="9">The sequence shown here is derived from an EMBL/GenBank/DDBJ whole genome shotgun (WGS) entry which is preliminary data.</text>
</comment>
<feature type="coiled-coil region" evidence="7">
    <location>
        <begin position="904"/>
        <end position="931"/>
    </location>
</feature>
<dbReference type="Pfam" id="PF06470">
    <property type="entry name" value="SMC_hinge"/>
    <property type="match status" value="1"/>
</dbReference>
<dbReference type="InterPro" id="IPR003395">
    <property type="entry name" value="RecF/RecN/SMC_N"/>
</dbReference>
<dbReference type="PANTHER" id="PTHR43977">
    <property type="entry name" value="STRUCTURAL MAINTENANCE OF CHROMOSOMES PROTEIN 3"/>
    <property type="match status" value="1"/>
</dbReference>
<dbReference type="AlphaFoldDB" id="A0A0A5HXZ6"/>
<dbReference type="NCBIfam" id="TIGR02168">
    <property type="entry name" value="SMC_prok_B"/>
    <property type="match status" value="1"/>
</dbReference>
<evidence type="ECO:0000256" key="4">
    <source>
        <dbReference type="ARBA" id="ARBA00022840"/>
    </source>
</evidence>
<dbReference type="Pfam" id="PF02463">
    <property type="entry name" value="SMC_N"/>
    <property type="match status" value="1"/>
</dbReference>
<dbReference type="HAMAP" id="MF_01894">
    <property type="entry name" value="Smc_prok"/>
    <property type="match status" value="1"/>
</dbReference>
<proteinExistence type="inferred from homology"/>
<dbReference type="SUPFAM" id="SSF52540">
    <property type="entry name" value="P-loop containing nucleoside triphosphate hydrolases"/>
    <property type="match status" value="1"/>
</dbReference>
<evidence type="ECO:0000256" key="5">
    <source>
        <dbReference type="ARBA" id="ARBA00023054"/>
    </source>
</evidence>
<dbReference type="Proteomes" id="UP000030401">
    <property type="component" value="Unassembled WGS sequence"/>
</dbReference>
<evidence type="ECO:0000256" key="7">
    <source>
        <dbReference type="HAMAP-Rule" id="MF_01894"/>
    </source>
</evidence>
<evidence type="ECO:0000313" key="10">
    <source>
        <dbReference type="Proteomes" id="UP000030401"/>
    </source>
</evidence>
<dbReference type="GO" id="GO:0005524">
    <property type="term" value="F:ATP binding"/>
    <property type="evidence" value="ECO:0007669"/>
    <property type="project" value="UniProtKB-UniRule"/>
</dbReference>
<dbReference type="GO" id="GO:0016887">
    <property type="term" value="F:ATP hydrolysis activity"/>
    <property type="evidence" value="ECO:0007669"/>
    <property type="project" value="InterPro"/>
</dbReference>
<feature type="coiled-coil region" evidence="7">
    <location>
        <begin position="262"/>
        <end position="475"/>
    </location>
</feature>
<comment type="subcellular location">
    <subcellularLocation>
        <location evidence="1 7">Cytoplasm</location>
    </subcellularLocation>
</comment>
<dbReference type="RefSeq" id="WP_036832042.1">
    <property type="nucleotide sequence ID" value="NZ_AVPG01000002.1"/>
</dbReference>
<evidence type="ECO:0000256" key="1">
    <source>
        <dbReference type="ARBA" id="ARBA00004496"/>
    </source>
</evidence>
<dbReference type="FunFam" id="3.40.50.300:FF:000984">
    <property type="entry name" value="Chromosome partition protein Smc"/>
    <property type="match status" value="1"/>
</dbReference>
<dbReference type="GO" id="GO:0003677">
    <property type="term" value="F:DNA binding"/>
    <property type="evidence" value="ECO:0007669"/>
    <property type="project" value="UniProtKB-UniRule"/>
</dbReference>
<comment type="similarity">
    <text evidence="7">Belongs to the SMC family.</text>
</comment>
<dbReference type="GO" id="GO:0006260">
    <property type="term" value="P:DNA replication"/>
    <property type="evidence" value="ECO:0007669"/>
    <property type="project" value="UniProtKB-UniRule"/>
</dbReference>
<dbReference type="InterPro" id="IPR011890">
    <property type="entry name" value="SMC_prok"/>
</dbReference>
<reference evidence="9 10" key="1">
    <citation type="submission" date="2013-08" db="EMBL/GenBank/DDBJ databases">
        <authorList>
            <person name="Huang J."/>
            <person name="Wang G."/>
        </authorList>
    </citation>
    <scope>NUCLEOTIDE SEQUENCE [LARGE SCALE GENOMIC DNA]</scope>
    <source>
        <strain evidence="9 10">JSM 072002</strain>
    </source>
</reference>
<dbReference type="Gene3D" id="3.40.50.300">
    <property type="entry name" value="P-loop containing nucleotide triphosphate hydrolases"/>
    <property type="match status" value="2"/>
</dbReference>
<keyword evidence="5 7" id="KW-0175">Coiled coil</keyword>
<keyword evidence="6 7" id="KW-0238">DNA-binding</keyword>
<dbReference type="FunFam" id="3.40.50.300:FF:000901">
    <property type="entry name" value="Chromosome partition protein Smc"/>
    <property type="match status" value="1"/>
</dbReference>
<feature type="domain" description="SMC hinge" evidence="8">
    <location>
        <begin position="520"/>
        <end position="639"/>
    </location>
</feature>
<evidence type="ECO:0000259" key="8">
    <source>
        <dbReference type="SMART" id="SM00968"/>
    </source>
</evidence>
<dbReference type="CDD" id="cd03278">
    <property type="entry name" value="ABC_SMC_barmotin"/>
    <property type="match status" value="2"/>
</dbReference>
<dbReference type="PIRSF" id="PIRSF005719">
    <property type="entry name" value="SMC"/>
    <property type="match status" value="1"/>
</dbReference>
<evidence type="ECO:0000256" key="3">
    <source>
        <dbReference type="ARBA" id="ARBA00022741"/>
    </source>
</evidence>
<dbReference type="GO" id="GO:0030261">
    <property type="term" value="P:chromosome condensation"/>
    <property type="evidence" value="ECO:0007669"/>
    <property type="project" value="InterPro"/>
</dbReference>
<dbReference type="SMART" id="SM00968">
    <property type="entry name" value="SMC_hinge"/>
    <property type="match status" value="1"/>
</dbReference>
<dbReference type="STRING" id="1385512.N784_07360"/>
<gene>
    <name evidence="7" type="primary">smc</name>
    <name evidence="9" type="ORF">N784_07360</name>
</gene>
<accession>A0A0A5HXZ6</accession>
<dbReference type="GO" id="GO:0007062">
    <property type="term" value="P:sister chromatid cohesion"/>
    <property type="evidence" value="ECO:0007669"/>
    <property type="project" value="InterPro"/>
</dbReference>
<keyword evidence="10" id="KW-1185">Reference proteome</keyword>
<dbReference type="Gene3D" id="1.20.1060.20">
    <property type="match status" value="1"/>
</dbReference>
<evidence type="ECO:0000256" key="2">
    <source>
        <dbReference type="ARBA" id="ARBA00022490"/>
    </source>
</evidence>
<keyword evidence="4 7" id="KW-0067">ATP-binding</keyword>
<comment type="subunit">
    <text evidence="7">Homodimer.</text>
</comment>
<dbReference type="eggNOG" id="COG1196">
    <property type="taxonomic scope" value="Bacteria"/>
</dbReference>
<comment type="function">
    <text evidence="7">Required for chromosome condensation and partitioning.</text>
</comment>
<organism evidence="9 10">
    <name type="scientific">Pontibacillus litoralis JSM 072002</name>
    <dbReference type="NCBI Taxonomy" id="1385512"/>
    <lineage>
        <taxon>Bacteria</taxon>
        <taxon>Bacillati</taxon>
        <taxon>Bacillota</taxon>
        <taxon>Bacilli</taxon>
        <taxon>Bacillales</taxon>
        <taxon>Bacillaceae</taxon>
        <taxon>Pontibacillus</taxon>
    </lineage>
</organism>
<dbReference type="GO" id="GO:0007059">
    <property type="term" value="P:chromosome segregation"/>
    <property type="evidence" value="ECO:0007669"/>
    <property type="project" value="UniProtKB-UniRule"/>
</dbReference>
<name>A0A0A5HXZ6_9BACI</name>
<feature type="coiled-coil region" evidence="7">
    <location>
        <begin position="681"/>
        <end position="862"/>
    </location>
</feature>
<evidence type="ECO:0000313" key="9">
    <source>
        <dbReference type="EMBL" id="KGX88477.1"/>
    </source>
</evidence>
<dbReference type="InterPro" id="IPR024704">
    <property type="entry name" value="SMC"/>
</dbReference>
<dbReference type="GO" id="GO:0005737">
    <property type="term" value="C:cytoplasm"/>
    <property type="evidence" value="ECO:0007669"/>
    <property type="project" value="UniProtKB-SubCell"/>
</dbReference>